<protein>
    <submittedName>
        <fullName evidence="1">Plasmid mobilization relaxosome protein MobC</fullName>
    </submittedName>
</protein>
<comment type="caution">
    <text evidence="1">The sequence shown here is derived from an EMBL/GenBank/DDBJ whole genome shotgun (WGS) entry which is preliminary data.</text>
</comment>
<dbReference type="Pfam" id="PF21983">
    <property type="entry name" value="NikA-like"/>
    <property type="match status" value="1"/>
</dbReference>
<dbReference type="GeneID" id="75067875"/>
<reference evidence="1 2" key="1">
    <citation type="journal article" date="2017" name="Front. Microbiol.">
        <title>New Insights into the Diversity of the Genus Faecalibacterium.</title>
        <authorList>
            <person name="Benevides L."/>
            <person name="Burman S."/>
            <person name="Martin R."/>
            <person name="Robert V."/>
            <person name="Thomas M."/>
            <person name="Miquel S."/>
            <person name="Chain F."/>
            <person name="Sokol H."/>
            <person name="Bermudez-Humaran L.G."/>
            <person name="Morrison M."/>
            <person name="Langella P."/>
            <person name="Azevedo V.A."/>
            <person name="Chatel J.M."/>
            <person name="Soares S."/>
        </authorList>
    </citation>
    <scope>NUCLEOTIDE SEQUENCE [LARGE SCALE GENOMIC DNA]</scope>
    <source>
        <strain evidence="1 2">CNCM I 4573</strain>
    </source>
</reference>
<accession>A0A2A7AGY5</accession>
<sequence>MAEMKSPNVHAKKNRNDTPRKRKTHIIKVRVTAEEKLRIAYACKELHLTQSELVRRVLYGVNVKHTVVVAQGGEDTLAALAALSAQCSKVGSNLNQLARYFNSGGKDTEQLRAQILEELSALTNFRLKAEETVGELYGNHQAFDLEKL</sequence>
<dbReference type="AlphaFoldDB" id="A0A2A7AGY5"/>
<evidence type="ECO:0000313" key="1">
    <source>
        <dbReference type="EMBL" id="PDX76092.1"/>
    </source>
</evidence>
<dbReference type="RefSeq" id="WP_006735280.1">
    <property type="nucleotide sequence ID" value="NZ_CABKNH010000007.1"/>
</dbReference>
<dbReference type="InterPro" id="IPR053842">
    <property type="entry name" value="NikA-like"/>
</dbReference>
<proteinExistence type="predicted"/>
<dbReference type="Proteomes" id="UP000220157">
    <property type="component" value="Unassembled WGS sequence"/>
</dbReference>
<organism evidence="1 2">
    <name type="scientific">Faecalibacterium prausnitzii</name>
    <dbReference type="NCBI Taxonomy" id="853"/>
    <lineage>
        <taxon>Bacteria</taxon>
        <taxon>Bacillati</taxon>
        <taxon>Bacillota</taxon>
        <taxon>Clostridia</taxon>
        <taxon>Eubacteriales</taxon>
        <taxon>Oscillospiraceae</taxon>
        <taxon>Faecalibacterium</taxon>
    </lineage>
</organism>
<name>A0A2A7AGY5_9FIRM</name>
<dbReference type="EMBL" id="NMTW01000026">
    <property type="protein sequence ID" value="PDX76092.1"/>
    <property type="molecule type" value="Genomic_DNA"/>
</dbReference>
<evidence type="ECO:0000313" key="2">
    <source>
        <dbReference type="Proteomes" id="UP000220157"/>
    </source>
</evidence>
<gene>
    <name evidence="1" type="ORF">CGS56_05275</name>
</gene>